<evidence type="ECO:0000256" key="1">
    <source>
        <dbReference type="ARBA" id="ARBA00022741"/>
    </source>
</evidence>
<feature type="binding site" evidence="3">
    <location>
        <begin position="136"/>
        <end position="143"/>
    </location>
    <ligand>
        <name>ATP</name>
        <dbReference type="ChEBI" id="CHEBI:30616"/>
    </ligand>
</feature>
<accession>D2V2Z2</accession>
<dbReference type="SMART" id="SM00129">
    <property type="entry name" value="KISc"/>
    <property type="match status" value="1"/>
</dbReference>
<dbReference type="InterPro" id="IPR001752">
    <property type="entry name" value="Kinesin_motor_dom"/>
</dbReference>
<dbReference type="GO" id="GO:0008017">
    <property type="term" value="F:microtubule binding"/>
    <property type="evidence" value="ECO:0007669"/>
    <property type="project" value="InterPro"/>
</dbReference>
<reference evidence="6 7" key="1">
    <citation type="journal article" date="2010" name="Cell">
        <title>The genome of Naegleria gruberi illuminates early eukaryotic versatility.</title>
        <authorList>
            <person name="Fritz-Laylin L.K."/>
            <person name="Prochnik S.E."/>
            <person name="Ginger M.L."/>
            <person name="Dacks J.B."/>
            <person name="Carpenter M.L."/>
            <person name="Field M.C."/>
            <person name="Kuo A."/>
            <person name="Paredez A."/>
            <person name="Chapman J."/>
            <person name="Pham J."/>
            <person name="Shu S."/>
            <person name="Neupane R."/>
            <person name="Cipriano M."/>
            <person name="Mancuso J."/>
            <person name="Tu H."/>
            <person name="Salamov A."/>
            <person name="Lindquist E."/>
            <person name="Shapiro H."/>
            <person name="Lucas S."/>
            <person name="Grigoriev I.V."/>
            <person name="Cande W.Z."/>
            <person name="Fulton C."/>
            <person name="Rokhsar D.S."/>
            <person name="Dawson S.C."/>
        </authorList>
    </citation>
    <scope>NUCLEOTIDE SEQUENCE [LARGE SCALE GENOMIC DNA]</scope>
    <source>
        <strain evidence="6 7">NEG-M</strain>
    </source>
</reference>
<dbReference type="eggNOG" id="KOG0246">
    <property type="taxonomic scope" value="Eukaryota"/>
</dbReference>
<dbReference type="SUPFAM" id="SSF52540">
    <property type="entry name" value="P-loop containing nucleoside triphosphate hydrolases"/>
    <property type="match status" value="1"/>
</dbReference>
<evidence type="ECO:0000256" key="2">
    <source>
        <dbReference type="ARBA" id="ARBA00022840"/>
    </source>
</evidence>
<sequence length="481" mass="55945">MIVIRKQMIDKVTYRREYKDRYIPLIEYYRKKYHLKIEENCSLPSSFVASENEKNIAKVFIRKRPMFENEFSNRQFDSFMNARFIHYSDLNFLILNRSIFPFHWEVFNEETTTHDLSESSVKSILYNHFGTVFCFGQTGSGKTFTMSGMINLFSEDLFTQLPSSKRVTMTYVELIGESVYDLLNEHKEVEVRDGGEGEFVLCENVWVDIKDSTELQRNYHLAGSLRETHATRVNSNSSRSHYICRLSILDQDNSEFARLTFCDLAGSERNIDSFYHNSERLKESAAINSSLMALKDVMRALVLKKQGTNVRIPYRASKLTRILKDGFETLEKPTQTILISTISPQACDAEHTMNTLKHVCAIGNHSYHAENGKLIFREVISEPKLAHYKIEDQLKPLTKMDRSETLEWLSKVRGGILKSDLKKFPSNMDGKMLTKQAEKRLQQLLESEILGSQLRQEIIDYTNKCNQQKVEHIETIKRINK</sequence>
<dbReference type="GO" id="GO:0003777">
    <property type="term" value="F:microtubule motor activity"/>
    <property type="evidence" value="ECO:0007669"/>
    <property type="project" value="InterPro"/>
</dbReference>
<dbReference type="InterPro" id="IPR027640">
    <property type="entry name" value="Kinesin-like_fam"/>
</dbReference>
<evidence type="ECO:0000256" key="3">
    <source>
        <dbReference type="PROSITE-ProRule" id="PRU00283"/>
    </source>
</evidence>
<dbReference type="KEGG" id="ngr:NAEGRDRAFT_88159"/>
<evidence type="ECO:0000259" key="5">
    <source>
        <dbReference type="PROSITE" id="PS50067"/>
    </source>
</evidence>
<dbReference type="Pfam" id="PF00225">
    <property type="entry name" value="Kinesin"/>
    <property type="match status" value="1"/>
</dbReference>
<keyword evidence="2 3" id="KW-0067">ATP-binding</keyword>
<gene>
    <name evidence="6" type="ORF">NAEGRDRAFT_88159</name>
</gene>
<dbReference type="GO" id="GO:0016887">
    <property type="term" value="F:ATP hydrolysis activity"/>
    <property type="evidence" value="ECO:0007669"/>
    <property type="project" value="TreeGrafter"/>
</dbReference>
<dbReference type="PROSITE" id="PS00411">
    <property type="entry name" value="KINESIN_MOTOR_1"/>
    <property type="match status" value="1"/>
</dbReference>
<dbReference type="GeneID" id="8861523"/>
<dbReference type="GO" id="GO:0005874">
    <property type="term" value="C:microtubule"/>
    <property type="evidence" value="ECO:0007669"/>
    <property type="project" value="UniProtKB-KW"/>
</dbReference>
<dbReference type="PRINTS" id="PR00380">
    <property type="entry name" value="KINESINHEAVY"/>
</dbReference>
<name>D2V2Z2_NAEGR</name>
<dbReference type="GO" id="GO:0005524">
    <property type="term" value="F:ATP binding"/>
    <property type="evidence" value="ECO:0007669"/>
    <property type="project" value="UniProtKB-UniRule"/>
</dbReference>
<dbReference type="RefSeq" id="XP_002681280.1">
    <property type="nucleotide sequence ID" value="XM_002681234.1"/>
</dbReference>
<dbReference type="PANTHER" id="PTHR24115:SF799">
    <property type="entry name" value="KINESIN-LIKE PROTEIN"/>
    <property type="match status" value="1"/>
</dbReference>
<dbReference type="VEuPathDB" id="AmoebaDB:NAEGRDRAFT_88159"/>
<keyword evidence="7" id="KW-1185">Reference proteome</keyword>
<protein>
    <recommendedName>
        <fullName evidence="4">Kinesin-like protein</fullName>
    </recommendedName>
</protein>
<dbReference type="STRING" id="5762.D2V2Z2"/>
<dbReference type="PROSITE" id="PS50067">
    <property type="entry name" value="KINESIN_MOTOR_2"/>
    <property type="match status" value="1"/>
</dbReference>
<dbReference type="AlphaFoldDB" id="D2V2Z2"/>
<dbReference type="PANTHER" id="PTHR24115">
    <property type="entry name" value="KINESIN-RELATED"/>
    <property type="match status" value="1"/>
</dbReference>
<comment type="similarity">
    <text evidence="3 4">Belongs to the TRAFAC class myosin-kinesin ATPase superfamily. Kinesin family.</text>
</comment>
<keyword evidence="3 4" id="KW-0505">Motor protein</keyword>
<dbReference type="EMBL" id="GG738850">
    <property type="protein sequence ID" value="EFC48536.1"/>
    <property type="molecule type" value="Genomic_DNA"/>
</dbReference>
<proteinExistence type="inferred from homology"/>
<evidence type="ECO:0000313" key="6">
    <source>
        <dbReference type="EMBL" id="EFC48536.1"/>
    </source>
</evidence>
<keyword evidence="1 3" id="KW-0547">Nucleotide-binding</keyword>
<evidence type="ECO:0000256" key="4">
    <source>
        <dbReference type="RuleBase" id="RU000394"/>
    </source>
</evidence>
<dbReference type="InterPro" id="IPR036961">
    <property type="entry name" value="Kinesin_motor_dom_sf"/>
</dbReference>
<dbReference type="GO" id="GO:0007018">
    <property type="term" value="P:microtubule-based movement"/>
    <property type="evidence" value="ECO:0007669"/>
    <property type="project" value="InterPro"/>
</dbReference>
<organism evidence="7">
    <name type="scientific">Naegleria gruberi</name>
    <name type="common">Amoeba</name>
    <dbReference type="NCBI Taxonomy" id="5762"/>
    <lineage>
        <taxon>Eukaryota</taxon>
        <taxon>Discoba</taxon>
        <taxon>Heterolobosea</taxon>
        <taxon>Tetramitia</taxon>
        <taxon>Eutetramitia</taxon>
        <taxon>Vahlkampfiidae</taxon>
        <taxon>Naegleria</taxon>
    </lineage>
</organism>
<dbReference type="InterPro" id="IPR019821">
    <property type="entry name" value="Kinesin_motor_CS"/>
</dbReference>
<dbReference type="Proteomes" id="UP000006671">
    <property type="component" value="Unassembled WGS sequence"/>
</dbReference>
<evidence type="ECO:0000313" key="7">
    <source>
        <dbReference type="Proteomes" id="UP000006671"/>
    </source>
</evidence>
<dbReference type="InParanoid" id="D2V2Z2"/>
<dbReference type="Gene3D" id="3.40.850.10">
    <property type="entry name" value="Kinesin motor domain"/>
    <property type="match status" value="1"/>
</dbReference>
<dbReference type="OrthoDB" id="3176171at2759"/>
<dbReference type="InterPro" id="IPR027417">
    <property type="entry name" value="P-loop_NTPase"/>
</dbReference>
<dbReference type="GO" id="GO:0005871">
    <property type="term" value="C:kinesin complex"/>
    <property type="evidence" value="ECO:0007669"/>
    <property type="project" value="TreeGrafter"/>
</dbReference>
<keyword evidence="4" id="KW-0493">Microtubule</keyword>
<feature type="domain" description="Kinesin motor" evidence="5">
    <location>
        <begin position="56"/>
        <end position="365"/>
    </location>
</feature>